<accession>A0A9D0Z654</accession>
<dbReference type="PROSITE" id="PS51165">
    <property type="entry name" value="THUMP"/>
    <property type="match status" value="1"/>
</dbReference>
<keyword evidence="1 5" id="KW-0489">Methyltransferase</keyword>
<dbReference type="InterPro" id="IPR053943">
    <property type="entry name" value="RlmKL-like_Mtase_CS"/>
</dbReference>
<dbReference type="Pfam" id="PF02926">
    <property type="entry name" value="THUMP"/>
    <property type="match status" value="1"/>
</dbReference>
<evidence type="ECO:0000256" key="1">
    <source>
        <dbReference type="ARBA" id="ARBA00022603"/>
    </source>
</evidence>
<dbReference type="GO" id="GO:0070043">
    <property type="term" value="F:rRNA (guanine-N7-)-methyltransferase activity"/>
    <property type="evidence" value="ECO:0007669"/>
    <property type="project" value="TreeGrafter"/>
</dbReference>
<organism evidence="5 6">
    <name type="scientific">Candidatus Avoscillospira stercorigallinarum</name>
    <dbReference type="NCBI Taxonomy" id="2840708"/>
    <lineage>
        <taxon>Bacteria</taxon>
        <taxon>Bacillati</taxon>
        <taxon>Bacillota</taxon>
        <taxon>Clostridia</taxon>
        <taxon>Eubacteriales</taxon>
        <taxon>Oscillospiraceae</taxon>
        <taxon>Oscillospiraceae incertae sedis</taxon>
        <taxon>Candidatus Avoscillospira</taxon>
    </lineage>
</organism>
<dbReference type="Pfam" id="PF01170">
    <property type="entry name" value="UPF0020"/>
    <property type="match status" value="1"/>
</dbReference>
<dbReference type="InterPro" id="IPR054170">
    <property type="entry name" value="RlmL_1st"/>
</dbReference>
<dbReference type="GO" id="GO:0008990">
    <property type="term" value="F:rRNA (guanine-N2-)-methyltransferase activity"/>
    <property type="evidence" value="ECO:0007669"/>
    <property type="project" value="TreeGrafter"/>
</dbReference>
<dbReference type="Gene3D" id="3.40.50.150">
    <property type="entry name" value="Vaccinia Virus protein VP39"/>
    <property type="match status" value="1"/>
</dbReference>
<dbReference type="AlphaFoldDB" id="A0A9D0Z654"/>
<gene>
    <name evidence="5" type="ORF">IAA67_05240</name>
</gene>
<dbReference type="GO" id="GO:0003723">
    <property type="term" value="F:RNA binding"/>
    <property type="evidence" value="ECO:0007669"/>
    <property type="project" value="UniProtKB-UniRule"/>
</dbReference>
<dbReference type="SMART" id="SM00981">
    <property type="entry name" value="THUMP"/>
    <property type="match status" value="1"/>
</dbReference>
<proteinExistence type="predicted"/>
<dbReference type="CDD" id="cd02440">
    <property type="entry name" value="AdoMet_MTases"/>
    <property type="match status" value="1"/>
</dbReference>
<sequence>MEKFTFAVPCLFGLEGLVGEELRRMGLSEVRVEDRRAFFTGDFLDMARANLRLRMGERVMLLLGRFEARTFEALYQGVKALPLEDLIPRDGQFPVKGYSLNSQLHSVPDCQAIVKKAAVDRLGAKYGLTWLPETGAVYQIRFSLMKDVCEVFLDTSGLSLHKRGYRAVGNEAPLHETMAAAMVNLARYRGRDFFWDPFCGSGTIVIEAALAALNRAPGLGRSFGAERWPTVPREVWQQARAEAKDLEYRGEYRILGTDLDENSLEIAKANAVKAGVAKYVTFRQGDATRLPLPCDRGTICCNPPYGERMLEQKSAQRLYQAMGRHWKFADGWKKVIISSEPEFERCYGKAADKKRKLYNGRLQCYVYLYGEKGRP</sequence>
<reference evidence="5" key="2">
    <citation type="journal article" date="2021" name="PeerJ">
        <title>Extensive microbial diversity within the chicken gut microbiome revealed by metagenomics and culture.</title>
        <authorList>
            <person name="Gilroy R."/>
            <person name="Ravi A."/>
            <person name="Getino M."/>
            <person name="Pursley I."/>
            <person name="Horton D.L."/>
            <person name="Alikhan N.F."/>
            <person name="Baker D."/>
            <person name="Gharbi K."/>
            <person name="Hall N."/>
            <person name="Watson M."/>
            <person name="Adriaenssens E.M."/>
            <person name="Foster-Nyarko E."/>
            <person name="Jarju S."/>
            <person name="Secka A."/>
            <person name="Antonio M."/>
            <person name="Oren A."/>
            <person name="Chaudhuri R.R."/>
            <person name="La Ragione R."/>
            <person name="Hildebrand F."/>
            <person name="Pallen M.J."/>
        </authorList>
    </citation>
    <scope>NUCLEOTIDE SEQUENCE</scope>
    <source>
        <strain evidence="5">ChiSjej2B20-13462</strain>
    </source>
</reference>
<dbReference type="EMBL" id="DVFN01000078">
    <property type="protein sequence ID" value="HIQ69714.1"/>
    <property type="molecule type" value="Genomic_DNA"/>
</dbReference>
<evidence type="ECO:0000313" key="6">
    <source>
        <dbReference type="Proteomes" id="UP000886874"/>
    </source>
</evidence>
<dbReference type="PANTHER" id="PTHR47313:SF1">
    <property type="entry name" value="RIBOSOMAL RNA LARGE SUBUNIT METHYLTRANSFERASE K_L"/>
    <property type="match status" value="1"/>
</dbReference>
<feature type="domain" description="THUMP" evidence="4">
    <location>
        <begin position="45"/>
        <end position="155"/>
    </location>
</feature>
<keyword evidence="2" id="KW-0808">Transferase</keyword>
<dbReference type="Proteomes" id="UP000886874">
    <property type="component" value="Unassembled WGS sequence"/>
</dbReference>
<keyword evidence="3" id="KW-0694">RNA-binding</keyword>
<dbReference type="InterPro" id="IPR029063">
    <property type="entry name" value="SAM-dependent_MTases_sf"/>
</dbReference>
<dbReference type="Gene3D" id="3.30.2130.30">
    <property type="match status" value="1"/>
</dbReference>
<evidence type="ECO:0000256" key="2">
    <source>
        <dbReference type="ARBA" id="ARBA00022679"/>
    </source>
</evidence>
<dbReference type="Pfam" id="PF22020">
    <property type="entry name" value="RlmL_1st"/>
    <property type="match status" value="1"/>
</dbReference>
<dbReference type="InterPro" id="IPR004114">
    <property type="entry name" value="THUMP_dom"/>
</dbReference>
<dbReference type="InterPro" id="IPR000241">
    <property type="entry name" value="RlmKL-like_Mtase"/>
</dbReference>
<dbReference type="PANTHER" id="PTHR47313">
    <property type="entry name" value="RIBOSOMAL RNA LARGE SUBUNIT METHYLTRANSFERASE K/L"/>
    <property type="match status" value="1"/>
</dbReference>
<evidence type="ECO:0000313" key="5">
    <source>
        <dbReference type="EMBL" id="HIQ69714.1"/>
    </source>
</evidence>
<dbReference type="PROSITE" id="PS01261">
    <property type="entry name" value="UPF0020"/>
    <property type="match status" value="1"/>
</dbReference>
<evidence type="ECO:0000259" key="4">
    <source>
        <dbReference type="PROSITE" id="PS51165"/>
    </source>
</evidence>
<protein>
    <submittedName>
        <fullName evidence="5">Class I SAM-dependent RNA methyltransferase</fullName>
    </submittedName>
</protein>
<reference evidence="5" key="1">
    <citation type="submission" date="2020-10" db="EMBL/GenBank/DDBJ databases">
        <authorList>
            <person name="Gilroy R."/>
        </authorList>
    </citation>
    <scope>NUCLEOTIDE SEQUENCE</scope>
    <source>
        <strain evidence="5">ChiSjej2B20-13462</strain>
    </source>
</reference>
<dbReference type="SUPFAM" id="SSF53335">
    <property type="entry name" value="S-adenosyl-L-methionine-dependent methyltransferases"/>
    <property type="match status" value="1"/>
</dbReference>
<name>A0A9D0Z654_9FIRM</name>
<evidence type="ECO:0000256" key="3">
    <source>
        <dbReference type="PROSITE-ProRule" id="PRU00529"/>
    </source>
</evidence>
<dbReference type="CDD" id="cd11715">
    <property type="entry name" value="THUMP_AdoMetMT"/>
    <property type="match status" value="1"/>
</dbReference>
<comment type="caution">
    <text evidence="5">The sequence shown here is derived from an EMBL/GenBank/DDBJ whole genome shotgun (WGS) entry which is preliminary data.</text>
</comment>